<dbReference type="GeneID" id="20659902"/>
<dbReference type="InParanoid" id="G4ZYX8"/>
<organism evidence="1 2">
    <name type="scientific">Phytophthora sojae (strain P6497)</name>
    <name type="common">Soybean stem and root rot agent</name>
    <name type="synonym">Phytophthora megasperma f. sp. glycines</name>
    <dbReference type="NCBI Taxonomy" id="1094619"/>
    <lineage>
        <taxon>Eukaryota</taxon>
        <taxon>Sar</taxon>
        <taxon>Stramenopiles</taxon>
        <taxon>Oomycota</taxon>
        <taxon>Peronosporomycetes</taxon>
        <taxon>Peronosporales</taxon>
        <taxon>Peronosporaceae</taxon>
        <taxon>Phytophthora</taxon>
    </lineage>
</organism>
<evidence type="ECO:0000313" key="2">
    <source>
        <dbReference type="Proteomes" id="UP000002640"/>
    </source>
</evidence>
<proteinExistence type="predicted"/>
<sequence>MTSGGSAVCVMIARAMASSGQVAKSGSGNSERPCSSEVFMRIKRTKSISPASIDTFCLRRSARSEARPNRYHNRQSKAASW</sequence>
<gene>
    <name evidence="1" type="ORF">PHYSODRAFT_517245</name>
</gene>
<reference evidence="1 2" key="1">
    <citation type="journal article" date="2006" name="Science">
        <title>Phytophthora genome sequences uncover evolutionary origins and mechanisms of pathogenesis.</title>
        <authorList>
            <person name="Tyler B.M."/>
            <person name="Tripathy S."/>
            <person name="Zhang X."/>
            <person name="Dehal P."/>
            <person name="Jiang R.H."/>
            <person name="Aerts A."/>
            <person name="Arredondo F.D."/>
            <person name="Baxter L."/>
            <person name="Bensasson D."/>
            <person name="Beynon J.L."/>
            <person name="Chapman J."/>
            <person name="Damasceno C.M."/>
            <person name="Dorrance A.E."/>
            <person name="Dou D."/>
            <person name="Dickerman A.W."/>
            <person name="Dubchak I.L."/>
            <person name="Garbelotto M."/>
            <person name="Gijzen M."/>
            <person name="Gordon S.G."/>
            <person name="Govers F."/>
            <person name="Grunwald N.J."/>
            <person name="Huang W."/>
            <person name="Ivors K.L."/>
            <person name="Jones R.W."/>
            <person name="Kamoun S."/>
            <person name="Krampis K."/>
            <person name="Lamour K.H."/>
            <person name="Lee M.K."/>
            <person name="McDonald W.H."/>
            <person name="Medina M."/>
            <person name="Meijer H.J."/>
            <person name="Nordberg E.K."/>
            <person name="Maclean D.J."/>
            <person name="Ospina-Giraldo M.D."/>
            <person name="Morris P.F."/>
            <person name="Phuntumart V."/>
            <person name="Putnam N.H."/>
            <person name="Rash S."/>
            <person name="Rose J.K."/>
            <person name="Sakihama Y."/>
            <person name="Salamov A.A."/>
            <person name="Savidor A."/>
            <person name="Scheuring C.F."/>
            <person name="Smith B.M."/>
            <person name="Sobral B.W."/>
            <person name="Terry A."/>
            <person name="Torto-Alalibo T.A."/>
            <person name="Win J."/>
            <person name="Xu Z."/>
            <person name="Zhang H."/>
            <person name="Grigoriev I.V."/>
            <person name="Rokhsar D.S."/>
            <person name="Boore J.L."/>
        </authorList>
    </citation>
    <scope>NUCLEOTIDE SEQUENCE [LARGE SCALE GENOMIC DNA]</scope>
    <source>
        <strain evidence="1 2">P6497</strain>
    </source>
</reference>
<keyword evidence="2" id="KW-1185">Reference proteome</keyword>
<name>G4ZYX8_PHYSP</name>
<dbReference type="KEGG" id="psoj:PHYSODRAFT_517245"/>
<dbReference type="EMBL" id="JH159157">
    <property type="protein sequence ID" value="EGZ12161.1"/>
    <property type="molecule type" value="Genomic_DNA"/>
</dbReference>
<accession>G4ZYX8</accession>
<dbReference type="RefSeq" id="XP_009532494.1">
    <property type="nucleotide sequence ID" value="XM_009534199.1"/>
</dbReference>
<protein>
    <submittedName>
        <fullName evidence="1">Uncharacterized protein</fullName>
    </submittedName>
</protein>
<dbReference type="AlphaFoldDB" id="G4ZYX8"/>
<evidence type="ECO:0000313" key="1">
    <source>
        <dbReference type="EMBL" id="EGZ12161.1"/>
    </source>
</evidence>
<dbReference type="Proteomes" id="UP000002640">
    <property type="component" value="Unassembled WGS sequence"/>
</dbReference>